<sequence length="147" mass="16601">MASCVGVLSWSNSPLFVRSSDSERQLADQYALHTSLDVIEEKTSSSLTLHAVANKKVIEQQTRELYLGVLFATEKQKVFGYVTNTRIKFIIIVDASNVGLRDNEIRQMFRKLHTAYTQLLSNPFYTPGEPIESQKFGQIVQGLMART</sequence>
<evidence type="ECO:0000313" key="6">
    <source>
        <dbReference type="Proteomes" id="UP000318571"/>
    </source>
</evidence>
<accession>A0A553PD11</accession>
<keyword evidence="6" id="KW-1185">Reference proteome</keyword>
<dbReference type="Proteomes" id="UP000318571">
    <property type="component" value="Chromosome 2"/>
</dbReference>
<evidence type="ECO:0000256" key="1">
    <source>
        <dbReference type="ARBA" id="ARBA00004556"/>
    </source>
</evidence>
<organism evidence="5 6">
    <name type="scientific">Tigriopus californicus</name>
    <name type="common">Marine copepod</name>
    <dbReference type="NCBI Taxonomy" id="6832"/>
    <lineage>
        <taxon>Eukaryota</taxon>
        <taxon>Metazoa</taxon>
        <taxon>Ecdysozoa</taxon>
        <taxon>Arthropoda</taxon>
        <taxon>Crustacea</taxon>
        <taxon>Multicrustacea</taxon>
        <taxon>Hexanauplia</taxon>
        <taxon>Copepoda</taxon>
        <taxon>Harpacticoida</taxon>
        <taxon>Harpacticidae</taxon>
        <taxon>Tigriopus</taxon>
    </lineage>
</organism>
<dbReference type="EMBL" id="VCGU01000005">
    <property type="protein sequence ID" value="TRY75565.1"/>
    <property type="molecule type" value="Genomic_DNA"/>
</dbReference>
<dbReference type="Gene3D" id="3.30.450.70">
    <property type="match status" value="1"/>
</dbReference>
<dbReference type="AlphaFoldDB" id="A0A553PD11"/>
<dbReference type="CDD" id="cd14854">
    <property type="entry name" value="TRAPPC2L"/>
    <property type="match status" value="1"/>
</dbReference>
<dbReference type="InterPro" id="IPR006722">
    <property type="entry name" value="Sedlin"/>
</dbReference>
<protein>
    <recommendedName>
        <fullName evidence="4">Trafficking protein particle complex subunit 2-like protein</fullName>
    </recommendedName>
</protein>
<dbReference type="OMA" id="FHYIVHC"/>
<name>A0A553PD11_TIGCA</name>
<keyword evidence="3" id="KW-0813">Transport</keyword>
<keyword evidence="3" id="KW-0931">ER-Golgi transport</keyword>
<gene>
    <name evidence="5" type="ORF">TCAL_04523</name>
</gene>
<dbReference type="Pfam" id="PF04628">
    <property type="entry name" value="Sedlin_N"/>
    <property type="match status" value="1"/>
</dbReference>
<comment type="caution">
    <text evidence="5">The sequence shown here is derived from an EMBL/GenBank/DDBJ whole genome shotgun (WGS) entry which is preliminary data.</text>
</comment>
<dbReference type="OrthoDB" id="10258445at2759"/>
<dbReference type="STRING" id="6832.A0A553PD11"/>
<dbReference type="GO" id="GO:0006888">
    <property type="term" value="P:endoplasmic reticulum to Golgi vesicle-mediated transport"/>
    <property type="evidence" value="ECO:0007669"/>
    <property type="project" value="InterPro"/>
</dbReference>
<evidence type="ECO:0000256" key="3">
    <source>
        <dbReference type="ARBA" id="ARBA00022892"/>
    </source>
</evidence>
<comment type="subcellular location">
    <subcellularLocation>
        <location evidence="1">Cytoplasm</location>
        <location evidence="1">Perinuclear region</location>
    </subcellularLocation>
</comment>
<dbReference type="InterPro" id="IPR011012">
    <property type="entry name" value="Longin-like_dom_sf"/>
</dbReference>
<dbReference type="PANTHER" id="PTHR12403">
    <property type="entry name" value="TRAFFICKING PROTEIN PARTICLE COMPLEX SUBUNIT 2"/>
    <property type="match status" value="1"/>
</dbReference>
<proteinExistence type="inferred from homology"/>
<evidence type="ECO:0000256" key="4">
    <source>
        <dbReference type="ARBA" id="ARBA00024408"/>
    </source>
</evidence>
<evidence type="ECO:0000256" key="2">
    <source>
        <dbReference type="ARBA" id="ARBA00006626"/>
    </source>
</evidence>
<reference evidence="5 6" key="1">
    <citation type="journal article" date="2018" name="Nat. Ecol. Evol.">
        <title>Genomic signatures of mitonuclear coevolution across populations of Tigriopus californicus.</title>
        <authorList>
            <person name="Barreto F.S."/>
            <person name="Watson E.T."/>
            <person name="Lima T.G."/>
            <person name="Willett C.S."/>
            <person name="Edmands S."/>
            <person name="Li W."/>
            <person name="Burton R.S."/>
        </authorList>
    </citation>
    <scope>NUCLEOTIDE SEQUENCE [LARGE SCALE GENOMIC DNA]</scope>
    <source>
        <strain evidence="5 6">San Diego</strain>
    </source>
</reference>
<comment type="similarity">
    <text evidence="2">Belongs to the TRAPP small subunits family. Sedlin subfamily.</text>
</comment>
<dbReference type="SUPFAM" id="SSF64356">
    <property type="entry name" value="SNARE-like"/>
    <property type="match status" value="1"/>
</dbReference>
<dbReference type="InterPro" id="IPR044760">
    <property type="entry name" value="TRAPPC2L"/>
</dbReference>
<dbReference type="GO" id="GO:0048471">
    <property type="term" value="C:perinuclear region of cytoplasm"/>
    <property type="evidence" value="ECO:0007669"/>
    <property type="project" value="UniProtKB-SubCell"/>
</dbReference>
<evidence type="ECO:0000313" key="5">
    <source>
        <dbReference type="EMBL" id="TRY75565.1"/>
    </source>
</evidence>